<dbReference type="PANTHER" id="PTHR11473:SF24">
    <property type="entry name" value="PHENYLALANINE-4-HYDROXYLASE"/>
    <property type="match status" value="1"/>
</dbReference>
<dbReference type="NCBIfam" id="NF010657">
    <property type="entry name" value="PRK14056.1"/>
    <property type="match status" value="1"/>
</dbReference>
<protein>
    <submittedName>
        <fullName evidence="9">Aromatic amino acid hydroxylase</fullName>
        <ecNumber evidence="9">1.14.16.-</ecNumber>
    </submittedName>
</protein>
<feature type="domain" description="Biopterin-dependent aromatic amino acid hydroxylase family profile" evidence="8">
    <location>
        <begin position="1"/>
        <end position="345"/>
    </location>
</feature>
<dbReference type="PANTHER" id="PTHR11473">
    <property type="entry name" value="AROMATIC AMINO ACID HYDROXYLASE"/>
    <property type="match status" value="1"/>
</dbReference>
<dbReference type="InterPro" id="IPR019774">
    <property type="entry name" value="Aromatic-AA_hydroxylase_C"/>
</dbReference>
<dbReference type="SUPFAM" id="SSF56534">
    <property type="entry name" value="Aromatic aminoacid monoxygenases, catalytic and oligomerization domains"/>
    <property type="match status" value="1"/>
</dbReference>
<evidence type="ECO:0000313" key="9">
    <source>
        <dbReference type="EMBL" id="MCZ4244512.1"/>
    </source>
</evidence>
<evidence type="ECO:0000256" key="3">
    <source>
        <dbReference type="ARBA" id="ARBA00022723"/>
    </source>
</evidence>
<evidence type="ECO:0000256" key="4">
    <source>
        <dbReference type="ARBA" id="ARBA00023002"/>
    </source>
</evidence>
<evidence type="ECO:0000256" key="5">
    <source>
        <dbReference type="ARBA" id="ARBA00023004"/>
    </source>
</evidence>
<comment type="cofactor">
    <cofactor evidence="1">
        <name>Fe(2+)</name>
        <dbReference type="ChEBI" id="CHEBI:29033"/>
    </cofactor>
</comment>
<accession>A0ABT4L9B6</accession>
<dbReference type="InterPro" id="IPR036329">
    <property type="entry name" value="Aro-AA_hydroxylase_C_sf"/>
</dbReference>
<keyword evidence="3" id="KW-0479">Metal-binding</keyword>
<gene>
    <name evidence="9" type="ORF">O0955_10900</name>
</gene>
<dbReference type="InterPro" id="IPR001273">
    <property type="entry name" value="ArAA_hydroxylase"/>
</dbReference>
<evidence type="ECO:0000256" key="2">
    <source>
        <dbReference type="ARBA" id="ARBA00009712"/>
    </source>
</evidence>
<sequence length="594" mass="66836">MSDFNDFGNAQVAKLPRHLKQFIVAQNYEKYTPIDQAVWRYVMRQNYSYLKNVAYYPYIKGLQRAGLSIEYIPDLQTMNDNLGKIGWGAVTVDGFIPPAAFMEYQAYRVLVIAADIRQINHIEYTPAPDIIHESAGHAPIIADTDYNNYLSYFGSIGAKAMFSAKDFELYEAIRKLSILKEAADAKESDIAKAEKELRYISENMGEPSEMALLGRLHWWTVEYGLIGTLEDPKIYGAGLLSSIGESATCMQSDVEKLWYNIDTLNYQYDITKPQPQLFVTETFQNLINVLEEFANTMAFRRGGTESIMKAIACKNVATAVYSSGLQVSGIFTDIGVNTDDALTFIKTTGVSALAFANKQLSGHGKEYHTDGFSSPVGKLKNSSKPLENYTTDELKTAGIVTGEKAELVFESGIKVSGQVKEITIKDEKVILIAFTDCTVTENNGNYLFKPEWGIYDMAIGEKIVSVFNGAADKDAFEEITLISQAKTHKHNYDEKTLQLHKLYKTVREIRKSGEGFDQLAGIFEELKGKHRQDWLCALEILEIVFHKKLYHQLEKELMVYLEIKAGKEADHTKLIHDGLHVIKNPVSQLIIEND</sequence>
<organism evidence="9 10">
    <name type="scientific">Pedobacter punctiformis</name>
    <dbReference type="NCBI Taxonomy" id="3004097"/>
    <lineage>
        <taxon>Bacteria</taxon>
        <taxon>Pseudomonadati</taxon>
        <taxon>Bacteroidota</taxon>
        <taxon>Sphingobacteriia</taxon>
        <taxon>Sphingobacteriales</taxon>
        <taxon>Sphingobacteriaceae</taxon>
        <taxon>Pedobacter</taxon>
    </lineage>
</organism>
<evidence type="ECO:0000256" key="7">
    <source>
        <dbReference type="SAM" id="Coils"/>
    </source>
</evidence>
<reference evidence="9" key="1">
    <citation type="submission" date="2022-12" db="EMBL/GenBank/DDBJ databases">
        <title>Genome sequence of HCMS5-2.</title>
        <authorList>
            <person name="Woo H."/>
        </authorList>
    </citation>
    <scope>NUCLEOTIDE SEQUENCE</scope>
    <source>
        <strain evidence="9">HCMS5-2</strain>
    </source>
</reference>
<feature type="coiled-coil region" evidence="7">
    <location>
        <begin position="176"/>
        <end position="203"/>
    </location>
</feature>
<keyword evidence="4 9" id="KW-0560">Oxidoreductase</keyword>
<dbReference type="PROSITE" id="PS51410">
    <property type="entry name" value="BH4_AAA_HYDROXYL_2"/>
    <property type="match status" value="1"/>
</dbReference>
<name>A0ABT4L9B6_9SPHI</name>
<dbReference type="Proteomes" id="UP001144347">
    <property type="component" value="Unassembled WGS sequence"/>
</dbReference>
<evidence type="ECO:0000256" key="6">
    <source>
        <dbReference type="ARBA" id="ARBA00023033"/>
    </source>
</evidence>
<dbReference type="EMBL" id="JAPWGM010000003">
    <property type="protein sequence ID" value="MCZ4244512.1"/>
    <property type="molecule type" value="Genomic_DNA"/>
</dbReference>
<dbReference type="EC" id="1.14.16.-" evidence="9"/>
<proteinExistence type="inferred from homology"/>
<dbReference type="InterPro" id="IPR036951">
    <property type="entry name" value="ArAA_hydroxylase_sf"/>
</dbReference>
<dbReference type="RefSeq" id="WP_269427580.1">
    <property type="nucleotide sequence ID" value="NZ_JAPWGM010000003.1"/>
</dbReference>
<keyword evidence="7" id="KW-0175">Coiled coil</keyword>
<dbReference type="GO" id="GO:0016491">
    <property type="term" value="F:oxidoreductase activity"/>
    <property type="evidence" value="ECO:0007669"/>
    <property type="project" value="UniProtKB-KW"/>
</dbReference>
<comment type="caution">
    <text evidence="9">The sequence shown here is derived from an EMBL/GenBank/DDBJ whole genome shotgun (WGS) entry which is preliminary data.</text>
</comment>
<dbReference type="Gene3D" id="1.10.800.10">
    <property type="entry name" value="Aromatic amino acid hydroxylase"/>
    <property type="match status" value="1"/>
</dbReference>
<keyword evidence="6" id="KW-0503">Monooxygenase</keyword>
<evidence type="ECO:0000256" key="1">
    <source>
        <dbReference type="ARBA" id="ARBA00001954"/>
    </source>
</evidence>
<evidence type="ECO:0000259" key="8">
    <source>
        <dbReference type="PROSITE" id="PS51410"/>
    </source>
</evidence>
<keyword evidence="10" id="KW-1185">Reference proteome</keyword>
<dbReference type="Pfam" id="PF00351">
    <property type="entry name" value="Biopterin_H"/>
    <property type="match status" value="2"/>
</dbReference>
<keyword evidence="5" id="KW-0408">Iron</keyword>
<evidence type="ECO:0000313" key="10">
    <source>
        <dbReference type="Proteomes" id="UP001144347"/>
    </source>
</evidence>
<comment type="similarity">
    <text evidence="2">Belongs to the biopterin-dependent aromatic amino acid hydroxylase family.</text>
</comment>